<keyword evidence="1" id="KW-0732">Signal</keyword>
<dbReference type="EMBL" id="AEIU01000002">
    <property type="protein sequence ID" value="EFP98541.1"/>
    <property type="molecule type" value="Genomic_DNA"/>
</dbReference>
<evidence type="ECO:0000256" key="1">
    <source>
        <dbReference type="SAM" id="SignalP"/>
    </source>
</evidence>
<dbReference type="Proteomes" id="UP000002943">
    <property type="component" value="Unassembled WGS sequence"/>
</dbReference>
<proteinExistence type="predicted"/>
<evidence type="ECO:0000313" key="3">
    <source>
        <dbReference type="Proteomes" id="UP000002943"/>
    </source>
</evidence>
<name>E3BEC4_9VIBR</name>
<dbReference type="AlphaFoldDB" id="E3BEC4"/>
<protein>
    <submittedName>
        <fullName evidence="2">Uncharacterized protein</fullName>
    </submittedName>
</protein>
<dbReference type="STRING" id="796620.VIBC2010_08338"/>
<comment type="caution">
    <text evidence="2">The sequence shown here is derived from an EMBL/GenBank/DDBJ whole genome shotgun (WGS) entry which is preliminary data.</text>
</comment>
<reference evidence="2 3" key="1">
    <citation type="journal article" date="2012" name="Int. J. Syst. Evol. Microbiol.">
        <title>Vibrio caribbeanicus sp. nov., isolated from the marine sponge Scleritoderma cyanea.</title>
        <authorList>
            <person name="Hoffmann M."/>
            <person name="Monday S.R."/>
            <person name="Allard M.W."/>
            <person name="Strain E.A."/>
            <person name="Whittaker P."/>
            <person name="Naum M."/>
            <person name="McCarthy P.J."/>
            <person name="Lopez J.V."/>
            <person name="Fischer M."/>
            <person name="Brown E.W."/>
        </authorList>
    </citation>
    <scope>NUCLEOTIDE SEQUENCE [LARGE SCALE GENOMIC DNA]</scope>
    <source>
        <strain evidence="2 3">ATCC BAA-2122</strain>
    </source>
</reference>
<feature type="chain" id="PRO_5003166386" evidence="1">
    <location>
        <begin position="19"/>
        <end position="318"/>
    </location>
</feature>
<dbReference type="RefSeq" id="WP_009599213.1">
    <property type="nucleotide sequence ID" value="NZ_AEIU01000002.1"/>
</dbReference>
<gene>
    <name evidence="2" type="ORF">VIBC2010_08338</name>
</gene>
<organism evidence="2 3">
    <name type="scientific">Vibrio caribbeanicus ATCC BAA-2122</name>
    <dbReference type="NCBI Taxonomy" id="796620"/>
    <lineage>
        <taxon>Bacteria</taxon>
        <taxon>Pseudomonadati</taxon>
        <taxon>Pseudomonadota</taxon>
        <taxon>Gammaproteobacteria</taxon>
        <taxon>Vibrionales</taxon>
        <taxon>Vibrionaceae</taxon>
        <taxon>Vibrio</taxon>
    </lineage>
</organism>
<dbReference type="OrthoDB" id="5849709at2"/>
<feature type="signal peptide" evidence="1">
    <location>
        <begin position="1"/>
        <end position="18"/>
    </location>
</feature>
<evidence type="ECO:0000313" key="2">
    <source>
        <dbReference type="EMBL" id="EFP98541.1"/>
    </source>
</evidence>
<dbReference type="eggNOG" id="ENOG5032NG9">
    <property type="taxonomic scope" value="Bacteria"/>
</dbReference>
<accession>E3BEC4</accession>
<sequence>MYKILAMSAALLATSVAAEEIRIVPDIKRELPTYISEPDLYSEPSFNPLEFGEDYLTGWAEAKVKLPETLSSIERVCINILHAEKPDSSAPHPQSGVVIYTYKTNQSGNKFFNTTIGDRVQQKRVSEHCFDESPWVYQNWLADKEILFTPYNSSGAEIEKVEVVVRGDLSHSDEPSEYVLEYFDFIKTSGMGQASSFFHRDAITELQATFVQALREDKPNAMSIKWFTYGYDKSPEDIESMNPYDFMNRLLAMSEKPALKSVKIINEFGTGSKKHLVIEKVESVFEEDLTLFEVVTLEQRAGQWKLEIPRQLAIILNH</sequence>
<keyword evidence="3" id="KW-1185">Reference proteome</keyword>